<dbReference type="SMART" id="SM00822">
    <property type="entry name" value="PKS_KR"/>
    <property type="match status" value="1"/>
</dbReference>
<protein>
    <submittedName>
        <fullName evidence="6">NAD(P)-dependent dehydrogenase (Short-subunit alcohol dehydrogenase family)</fullName>
    </submittedName>
</protein>
<dbReference type="PANTHER" id="PTHR43391">
    <property type="entry name" value="RETINOL DEHYDROGENASE-RELATED"/>
    <property type="match status" value="1"/>
</dbReference>
<keyword evidence="3" id="KW-0560">Oxidoreductase</keyword>
<dbReference type="InterPro" id="IPR057326">
    <property type="entry name" value="KR_dom"/>
</dbReference>
<dbReference type="RefSeq" id="WP_245203578.1">
    <property type="nucleotide sequence ID" value="NZ_JAGGKT010000002.1"/>
</dbReference>
<gene>
    <name evidence="6" type="ORF">J2Z37_000927</name>
</gene>
<dbReference type="InterPro" id="IPR036291">
    <property type="entry name" value="NAD(P)-bd_dom_sf"/>
</dbReference>
<evidence type="ECO:0000256" key="1">
    <source>
        <dbReference type="ARBA" id="ARBA00006484"/>
    </source>
</evidence>
<keyword evidence="7" id="KW-1185">Reference proteome</keyword>
<dbReference type="SUPFAM" id="SSF51735">
    <property type="entry name" value="NAD(P)-binding Rossmann-fold domains"/>
    <property type="match status" value="1"/>
</dbReference>
<feature type="domain" description="Ketoreductase" evidence="5">
    <location>
        <begin position="8"/>
        <end position="208"/>
    </location>
</feature>
<keyword evidence="2" id="KW-0521">NADP</keyword>
<accession>A0ABS4GKZ4</accession>
<evidence type="ECO:0000256" key="4">
    <source>
        <dbReference type="RuleBase" id="RU000363"/>
    </source>
</evidence>
<dbReference type="PANTHER" id="PTHR43391:SF14">
    <property type="entry name" value="DEHYDROGENASE_REDUCTASE SDR FAMILY PROTEIN 7-LIKE"/>
    <property type="match status" value="1"/>
</dbReference>
<proteinExistence type="inferred from homology"/>
<evidence type="ECO:0000256" key="3">
    <source>
        <dbReference type="ARBA" id="ARBA00023002"/>
    </source>
</evidence>
<comment type="caution">
    <text evidence="6">The sequence shown here is derived from an EMBL/GenBank/DDBJ whole genome shotgun (WGS) entry which is preliminary data.</text>
</comment>
<dbReference type="EMBL" id="JAGGKT010000002">
    <property type="protein sequence ID" value="MBP1930930.1"/>
    <property type="molecule type" value="Genomic_DNA"/>
</dbReference>
<dbReference type="Gene3D" id="3.40.50.720">
    <property type="entry name" value="NAD(P)-binding Rossmann-like Domain"/>
    <property type="match status" value="1"/>
</dbReference>
<dbReference type="CDD" id="cd05233">
    <property type="entry name" value="SDR_c"/>
    <property type="match status" value="1"/>
</dbReference>
<name>A0ABS4GKZ4_9BACL</name>
<evidence type="ECO:0000259" key="5">
    <source>
        <dbReference type="SMART" id="SM00822"/>
    </source>
</evidence>
<dbReference type="PRINTS" id="PR00081">
    <property type="entry name" value="GDHRDH"/>
</dbReference>
<evidence type="ECO:0000313" key="6">
    <source>
        <dbReference type="EMBL" id="MBP1930930.1"/>
    </source>
</evidence>
<dbReference type="PRINTS" id="PR00080">
    <property type="entry name" value="SDRFAMILY"/>
</dbReference>
<dbReference type="Pfam" id="PF00106">
    <property type="entry name" value="adh_short"/>
    <property type="match status" value="1"/>
</dbReference>
<comment type="similarity">
    <text evidence="1 4">Belongs to the short-chain dehydrogenases/reductases (SDR) family.</text>
</comment>
<sequence>MGNSMNGKVVIITGGKRGIGKSMAELLAKEGAAVWVTTRGTQHPLPTECVKPGQIVVIQLDVTNERQVRNVFQLIISLHQRIDVLINNAGIGVFKPVVDTSLEEWNEVIQTNVTGVFLCSREAFFFMKEQGGGRIINLSSVAGYLPIPENGAYGTSKYAVRGFSEILNEEGKPWNIRVSIVSPGAVFTDMSKERPGFQQGDMLRPEDVAETILDIAKRPLHVRIDEVKLLPSRGIL</sequence>
<dbReference type="Proteomes" id="UP001519343">
    <property type="component" value="Unassembled WGS sequence"/>
</dbReference>
<evidence type="ECO:0000256" key="2">
    <source>
        <dbReference type="ARBA" id="ARBA00022857"/>
    </source>
</evidence>
<dbReference type="InterPro" id="IPR002347">
    <property type="entry name" value="SDR_fam"/>
</dbReference>
<evidence type="ECO:0000313" key="7">
    <source>
        <dbReference type="Proteomes" id="UP001519343"/>
    </source>
</evidence>
<organism evidence="6 7">
    <name type="scientific">Ammoniphilus resinae</name>
    <dbReference type="NCBI Taxonomy" id="861532"/>
    <lineage>
        <taxon>Bacteria</taxon>
        <taxon>Bacillati</taxon>
        <taxon>Bacillota</taxon>
        <taxon>Bacilli</taxon>
        <taxon>Bacillales</taxon>
        <taxon>Paenibacillaceae</taxon>
        <taxon>Aneurinibacillus group</taxon>
        <taxon>Ammoniphilus</taxon>
    </lineage>
</organism>
<reference evidence="6 7" key="1">
    <citation type="submission" date="2021-03" db="EMBL/GenBank/DDBJ databases">
        <title>Genomic Encyclopedia of Type Strains, Phase IV (KMG-IV): sequencing the most valuable type-strain genomes for metagenomic binning, comparative biology and taxonomic classification.</title>
        <authorList>
            <person name="Goeker M."/>
        </authorList>
    </citation>
    <scope>NUCLEOTIDE SEQUENCE [LARGE SCALE GENOMIC DNA]</scope>
    <source>
        <strain evidence="6 7">DSM 24738</strain>
    </source>
</reference>